<reference evidence="7 8" key="1">
    <citation type="submission" date="2019-03" db="EMBL/GenBank/DDBJ databases">
        <title>Genomic Encyclopedia of Type Strains, Phase IV (KMG-IV): sequencing the most valuable type-strain genomes for metagenomic binning, comparative biology and taxonomic classification.</title>
        <authorList>
            <person name="Goeker M."/>
        </authorList>
    </citation>
    <scope>NUCLEOTIDE SEQUENCE [LARGE SCALE GENOMIC DNA]</scope>
    <source>
        <strain evidence="7 8">DSM 18555</strain>
    </source>
</reference>
<evidence type="ECO:0000259" key="6">
    <source>
        <dbReference type="SMART" id="SM00965"/>
    </source>
</evidence>
<evidence type="ECO:0000256" key="2">
    <source>
        <dbReference type="ARBA" id="ARBA00023136"/>
    </source>
</evidence>
<dbReference type="OrthoDB" id="9779724at2"/>
<feature type="signal peptide" evidence="5">
    <location>
        <begin position="1"/>
        <end position="17"/>
    </location>
</feature>
<dbReference type="GO" id="GO:0019867">
    <property type="term" value="C:outer membrane"/>
    <property type="evidence" value="ECO:0007669"/>
    <property type="project" value="InterPro"/>
</dbReference>
<dbReference type="GO" id="GO:0015627">
    <property type="term" value="C:type II protein secretion system complex"/>
    <property type="evidence" value="ECO:0007669"/>
    <property type="project" value="TreeGrafter"/>
</dbReference>
<dbReference type="EMBL" id="SNWF01000004">
    <property type="protein sequence ID" value="TDN94853.1"/>
    <property type="molecule type" value="Genomic_DNA"/>
</dbReference>
<proteinExistence type="predicted"/>
<dbReference type="InterPro" id="IPR011662">
    <property type="entry name" value="Secretin/TonB_short_N"/>
</dbReference>
<evidence type="ECO:0000256" key="5">
    <source>
        <dbReference type="SAM" id="SignalP"/>
    </source>
</evidence>
<evidence type="ECO:0000256" key="3">
    <source>
        <dbReference type="ARBA" id="ARBA00023237"/>
    </source>
</evidence>
<comment type="caution">
    <text evidence="7">The sequence shown here is derived from an EMBL/GenBank/DDBJ whole genome shotgun (WGS) entry which is preliminary data.</text>
</comment>
<evidence type="ECO:0000313" key="7">
    <source>
        <dbReference type="EMBL" id="TDN94853.1"/>
    </source>
</evidence>
<keyword evidence="8" id="KW-1185">Reference proteome</keyword>
<gene>
    <name evidence="7" type="ORF">EV677_1414</name>
</gene>
<dbReference type="Gene3D" id="3.30.1370.130">
    <property type="match status" value="1"/>
</dbReference>
<dbReference type="Pfam" id="PF07655">
    <property type="entry name" value="Secretin_N_2"/>
    <property type="match status" value="1"/>
</dbReference>
<keyword evidence="1" id="KW-0813">Transport</keyword>
<evidence type="ECO:0000313" key="8">
    <source>
        <dbReference type="Proteomes" id="UP000294737"/>
    </source>
</evidence>
<keyword evidence="5" id="KW-0732">Signal</keyword>
<dbReference type="PRINTS" id="PR00811">
    <property type="entry name" value="BCTERIALGSPD"/>
</dbReference>
<dbReference type="PANTHER" id="PTHR30332">
    <property type="entry name" value="PROBABLE GENERAL SECRETION PATHWAY PROTEIN D"/>
    <property type="match status" value="1"/>
</dbReference>
<dbReference type="AlphaFoldDB" id="A0A4R6GIS0"/>
<organism evidence="7 8">
    <name type="scientific">Herminiimonas fonticola</name>
    <dbReference type="NCBI Taxonomy" id="303380"/>
    <lineage>
        <taxon>Bacteria</taxon>
        <taxon>Pseudomonadati</taxon>
        <taxon>Pseudomonadota</taxon>
        <taxon>Betaproteobacteria</taxon>
        <taxon>Burkholderiales</taxon>
        <taxon>Oxalobacteraceae</taxon>
        <taxon>Herminiimonas</taxon>
    </lineage>
</organism>
<accession>A0A4R6GIS0</accession>
<evidence type="ECO:0000256" key="1">
    <source>
        <dbReference type="ARBA" id="ARBA00022448"/>
    </source>
</evidence>
<dbReference type="GO" id="GO:0009297">
    <property type="term" value="P:pilus assembly"/>
    <property type="evidence" value="ECO:0007669"/>
    <property type="project" value="InterPro"/>
</dbReference>
<dbReference type="InterPro" id="IPR050810">
    <property type="entry name" value="Bact_Secretion_Sys_Channel"/>
</dbReference>
<dbReference type="InterPro" id="IPR011514">
    <property type="entry name" value="Secretin_N_2"/>
</dbReference>
<dbReference type="Pfam" id="PF00263">
    <property type="entry name" value="Secretin"/>
    <property type="match status" value="1"/>
</dbReference>
<dbReference type="InterPro" id="IPR013358">
    <property type="entry name" value="Pilus_biogenesis_MshL"/>
</dbReference>
<dbReference type="PROSITE" id="PS51257">
    <property type="entry name" value="PROKAR_LIPOPROTEIN"/>
    <property type="match status" value="1"/>
</dbReference>
<sequence length="582" mass="61384">MRKILLAIVVISVAGCAAPTSKRETYDLMNAEMSKAAQASVQPAKQDAVAAALLPPINIEMPQVRQPLEERFSLAFNNVQASQFFNSIVIGTRYNMLVHPEVSGTISANLKDVTLFEALDAIKDLYGYDYKVEGSRIVIKPLTMQTSIFQVNYLTGNRKGTSDTRVISGSVSVQGQNNGNNANTSNNNNSNSNNSGANLTALESSKISTTSTSDFWAELKFALDAIVGSGKDGRSVVISPQSGVVVIKAMPDELRSVAAYLKATQLSVDRQVILEAKILEVELNDGFQTGVNWSAFRTGSSRISAGSITPGTVLQTGGAVATGASSIDSAARTFSGGALTAVPGQDLVSGASNLGSMFGLALQTKNFAALISFLETQGNVHVLSSPRIATLNNQKAVLKVGTDEFFVTNVSSNITSSGGTAGNTVTPNVTLQPFFSGVVLDVTPQIDEQGNIILHIHPSVSDVQTSEKIINLGTSGGVLTLPLAKSNTSETDSVVRAQDGNIIALGGLMRQGSSSDRSQLPGAGDVPVLGNLFRNTSQATQKRELVILLKPTIIHNASSWAQDILDAQGRIQGMAPRDKVRE</sequence>
<feature type="chain" id="PRO_5020996040" evidence="5">
    <location>
        <begin position="18"/>
        <end position="582"/>
    </location>
</feature>
<dbReference type="NCBIfam" id="TIGR02519">
    <property type="entry name" value="pilus_MshL"/>
    <property type="match status" value="1"/>
</dbReference>
<feature type="region of interest" description="Disordered" evidence="4">
    <location>
        <begin position="172"/>
        <end position="197"/>
    </location>
</feature>
<protein>
    <submittedName>
        <fullName evidence="7">MSHA biogenesis protein MshL</fullName>
    </submittedName>
</protein>
<dbReference type="Proteomes" id="UP000294737">
    <property type="component" value="Unassembled WGS sequence"/>
</dbReference>
<feature type="domain" description="Secretin/TonB short N-terminal" evidence="6">
    <location>
        <begin position="94"/>
        <end position="142"/>
    </location>
</feature>
<dbReference type="PANTHER" id="PTHR30332:SF17">
    <property type="entry name" value="TYPE IV PILIATION SYSTEM PROTEIN DR_0774-RELATED"/>
    <property type="match status" value="1"/>
</dbReference>
<evidence type="ECO:0000256" key="4">
    <source>
        <dbReference type="SAM" id="MobiDB-lite"/>
    </source>
</evidence>
<dbReference type="InterPro" id="IPR004846">
    <property type="entry name" value="T2SS/T3SS_dom"/>
</dbReference>
<dbReference type="Pfam" id="PF07660">
    <property type="entry name" value="STN"/>
    <property type="match status" value="1"/>
</dbReference>
<keyword evidence="2" id="KW-0472">Membrane</keyword>
<name>A0A4R6GIS0_9BURK</name>
<dbReference type="SMART" id="SM00965">
    <property type="entry name" value="STN"/>
    <property type="match status" value="1"/>
</dbReference>
<dbReference type="GO" id="GO:0009306">
    <property type="term" value="P:protein secretion"/>
    <property type="evidence" value="ECO:0007669"/>
    <property type="project" value="InterPro"/>
</dbReference>
<keyword evidence="3" id="KW-0998">Cell outer membrane</keyword>
<dbReference type="InterPro" id="IPR001775">
    <property type="entry name" value="GspD/PilQ"/>
</dbReference>
<dbReference type="RefSeq" id="WP_112991536.1">
    <property type="nucleotide sequence ID" value="NZ_PTLZ01000001.1"/>
</dbReference>